<dbReference type="Proteomes" id="UP000664032">
    <property type="component" value="Unassembled WGS sequence"/>
</dbReference>
<name>A0ACB8GLE5_PSICU</name>
<comment type="caution">
    <text evidence="1">The sequence shown here is derived from an EMBL/GenBank/DDBJ whole genome shotgun (WGS) entry which is preliminary data.</text>
</comment>
<proteinExistence type="predicted"/>
<evidence type="ECO:0000313" key="1">
    <source>
        <dbReference type="EMBL" id="KAH9476575.1"/>
    </source>
</evidence>
<gene>
    <name evidence="1" type="ORF">JR316_0010487</name>
</gene>
<organism evidence="1 2">
    <name type="scientific">Psilocybe cubensis</name>
    <name type="common">Psychedelic mushroom</name>
    <name type="synonym">Stropharia cubensis</name>
    <dbReference type="NCBI Taxonomy" id="181762"/>
    <lineage>
        <taxon>Eukaryota</taxon>
        <taxon>Fungi</taxon>
        <taxon>Dikarya</taxon>
        <taxon>Basidiomycota</taxon>
        <taxon>Agaricomycotina</taxon>
        <taxon>Agaricomycetes</taxon>
        <taxon>Agaricomycetidae</taxon>
        <taxon>Agaricales</taxon>
        <taxon>Agaricineae</taxon>
        <taxon>Strophariaceae</taxon>
        <taxon>Psilocybe</taxon>
    </lineage>
</organism>
<sequence length="486" mass="53644">MGINGLSKAIKPIEERASLYESASKYPAIMVFVYDGPGRPALKRGRRVQNSPPFWTAPSMDIVQAFGYYVHQAPGEAEAELAMLNQHGLLDAVITSDSDVFVFGATTVYRTIPAKTRRFEDEIAVYTAENISNVIGLTKKGLILVALLCGGDYDAVGLDGCGPATALGLAKCGYGESLIQIVQTFHGERLTAAIAQWRLDLQKELFSNSSGHLRGKERSLAKSIPDSFPSLDTLSLYLEPVVSAGASSHLAPVYDFRHREPSLNRLVMVSSTHLGWNTEEIIKDKFKRNVWEGVFLQMLYSKFILYDHTQQILATPNIQARLFNRKIANRAGRMAPNTSRYQARLLVSAQNFIALMNPSFQSSTNSDTFRAWVHIDALPERLLQELSGDTKTTQKADKSRVMFVEGSSGDSSQQAAAFPEPTKHHRGGILEALDHMMKGEYASSTTRSLLIDPNVIDLTEDSDHEKRSISIPSSLPETECSIIDLT</sequence>
<evidence type="ECO:0000313" key="2">
    <source>
        <dbReference type="Proteomes" id="UP000664032"/>
    </source>
</evidence>
<accession>A0ACB8GLE5</accession>
<dbReference type="EMBL" id="JAFIQS020000010">
    <property type="protein sequence ID" value="KAH9476575.1"/>
    <property type="molecule type" value="Genomic_DNA"/>
</dbReference>
<keyword evidence="2" id="KW-1185">Reference proteome</keyword>
<protein>
    <submittedName>
        <fullName evidence="1">Flap endonuclease GEN-like 1</fullName>
    </submittedName>
</protein>
<reference evidence="1" key="1">
    <citation type="submission" date="2021-10" db="EMBL/GenBank/DDBJ databases">
        <title>Psilocybe cubensis genome.</title>
        <authorList>
            <person name="Mckernan K.J."/>
            <person name="Crawford S."/>
            <person name="Trippe A."/>
            <person name="Kane L.T."/>
            <person name="Mclaughlin S."/>
        </authorList>
    </citation>
    <scope>NUCLEOTIDE SEQUENCE</scope>
    <source>
        <strain evidence="1">MGC-MH-2018</strain>
    </source>
</reference>